<keyword evidence="3" id="KW-1185">Reference proteome</keyword>
<name>A0ABU4SY20_9PSEU</name>
<sequence length="156" mass="16627">MKRVLSRVVPAALAVAASAGLSVAAAQPASAAVTWQFQGSGTSSCLDGFDGHREGDVYITGCNTGRFQKFRWVGSFGRQTQLVSDATGQCAWQEGLTAGLTTCNGSPSQVWVVSGSASRAIIRKNGTNYCLTRLGTTNVRLQTCDGNRYQDWVRRS</sequence>
<dbReference type="SUPFAM" id="SSF50370">
    <property type="entry name" value="Ricin B-like lectins"/>
    <property type="match status" value="1"/>
</dbReference>
<evidence type="ECO:0000313" key="3">
    <source>
        <dbReference type="Proteomes" id="UP001285521"/>
    </source>
</evidence>
<dbReference type="Gene3D" id="2.80.10.50">
    <property type="match status" value="1"/>
</dbReference>
<gene>
    <name evidence="2" type="ORF">SK803_10650</name>
</gene>
<dbReference type="RefSeq" id="WP_319965684.1">
    <property type="nucleotide sequence ID" value="NZ_JAXAVW010000007.1"/>
</dbReference>
<feature type="signal peptide" evidence="1">
    <location>
        <begin position="1"/>
        <end position="31"/>
    </location>
</feature>
<dbReference type="CDD" id="cd23415">
    <property type="entry name" value="beta-trefoil_Ricin_AH"/>
    <property type="match status" value="1"/>
</dbReference>
<evidence type="ECO:0008006" key="4">
    <source>
        <dbReference type="Google" id="ProtNLM"/>
    </source>
</evidence>
<comment type="caution">
    <text evidence="2">The sequence shown here is derived from an EMBL/GenBank/DDBJ whole genome shotgun (WGS) entry which is preliminary data.</text>
</comment>
<protein>
    <recommendedName>
        <fullName evidence="4">Ricin-type beta-trefoil lectin domain-containing protein</fullName>
    </recommendedName>
</protein>
<reference evidence="2 3" key="1">
    <citation type="submission" date="2023-11" db="EMBL/GenBank/DDBJ databases">
        <title>Lentzea sokolovensis, sp. nov., Lentzea kristufkii, sp. nov., and Lentzea miocenensis, sp. nov., rare actinobacteria from Sokolov Coal Basin, Miocene lacustrine sediment, Czech Republic.</title>
        <authorList>
            <person name="Lara A."/>
            <person name="Kotroba L."/>
            <person name="Nouioui I."/>
            <person name="Neumann-Schaal M."/>
            <person name="Mast Y."/>
            <person name="Chronakova A."/>
        </authorList>
    </citation>
    <scope>NUCLEOTIDE SEQUENCE [LARGE SCALE GENOMIC DNA]</scope>
    <source>
        <strain evidence="2 3">BCCO 10_0856</strain>
    </source>
</reference>
<keyword evidence="1" id="KW-0732">Signal</keyword>
<accession>A0ABU4SY20</accession>
<organism evidence="2 3">
    <name type="scientific">Lentzea miocenica</name>
    <dbReference type="NCBI Taxonomy" id="3095431"/>
    <lineage>
        <taxon>Bacteria</taxon>
        <taxon>Bacillati</taxon>
        <taxon>Actinomycetota</taxon>
        <taxon>Actinomycetes</taxon>
        <taxon>Pseudonocardiales</taxon>
        <taxon>Pseudonocardiaceae</taxon>
        <taxon>Lentzea</taxon>
    </lineage>
</organism>
<evidence type="ECO:0000256" key="1">
    <source>
        <dbReference type="SAM" id="SignalP"/>
    </source>
</evidence>
<dbReference type="InterPro" id="IPR035992">
    <property type="entry name" value="Ricin_B-like_lectins"/>
</dbReference>
<dbReference type="PROSITE" id="PS50231">
    <property type="entry name" value="RICIN_B_LECTIN"/>
    <property type="match status" value="1"/>
</dbReference>
<evidence type="ECO:0000313" key="2">
    <source>
        <dbReference type="EMBL" id="MDX8030672.1"/>
    </source>
</evidence>
<feature type="chain" id="PRO_5046590327" description="Ricin-type beta-trefoil lectin domain-containing protein" evidence="1">
    <location>
        <begin position="32"/>
        <end position="156"/>
    </location>
</feature>
<dbReference type="Proteomes" id="UP001285521">
    <property type="component" value="Unassembled WGS sequence"/>
</dbReference>
<reference evidence="2 3" key="2">
    <citation type="submission" date="2023-11" db="EMBL/GenBank/DDBJ databases">
        <authorList>
            <person name="Lara A.C."/>
            <person name="Chronakova A."/>
        </authorList>
    </citation>
    <scope>NUCLEOTIDE SEQUENCE [LARGE SCALE GENOMIC DNA]</scope>
    <source>
        <strain evidence="2 3">BCCO 10_0856</strain>
    </source>
</reference>
<dbReference type="EMBL" id="JAXAVW010000007">
    <property type="protein sequence ID" value="MDX8030672.1"/>
    <property type="molecule type" value="Genomic_DNA"/>
</dbReference>
<proteinExistence type="predicted"/>